<feature type="compositionally biased region" description="Basic and acidic residues" evidence="6">
    <location>
        <begin position="49"/>
        <end position="60"/>
    </location>
</feature>
<keyword evidence="4" id="KW-0175">Coiled coil</keyword>
<dbReference type="VEuPathDB" id="FungiDB:ACJ73_01227"/>
<evidence type="ECO:0000256" key="6">
    <source>
        <dbReference type="SAM" id="MobiDB-lite"/>
    </source>
</evidence>
<dbReference type="InterPro" id="IPR008610">
    <property type="entry name" value="Ebp2"/>
</dbReference>
<protein>
    <recommendedName>
        <fullName evidence="9">rRNA-processing protein EBP2</fullName>
    </recommendedName>
</protein>
<reference evidence="7 8" key="1">
    <citation type="submission" date="2015-08" db="EMBL/GenBank/DDBJ databases">
        <title>Emmonsia species relationships and genome sequence.</title>
        <authorList>
            <person name="Cuomo C.A."/>
            <person name="Schwartz I.S."/>
            <person name="Kenyon C."/>
            <person name="De Hoog G.S."/>
            <person name="Govender N.P."/>
            <person name="Botha A."/>
            <person name="Moreno L."/>
            <person name="De Vries M."/>
            <person name="Munoz J.F."/>
            <person name="Stielow J.B."/>
        </authorList>
    </citation>
    <scope>NUCLEOTIDE SEQUENCE [LARGE SCALE GENOMIC DNA]</scope>
    <source>
        <strain evidence="7 8">EI222</strain>
    </source>
</reference>
<evidence type="ECO:0000256" key="3">
    <source>
        <dbReference type="ARBA" id="ARBA00022517"/>
    </source>
</evidence>
<sequence length="374" mass="41456">MVKKSKLLSALDAHKGRNYELERQKKLQKAAERRKRAAAGDSKNTLNNDEEKGIKKDDPTSPKQNGTGDKVDGKPTSTSQAVEAQWSDQEEEQDEDGDEDEEDDIPLSELSEDDAADVIPHQRLTINNSAAILSSLKRISFFTPQTPFSEHNSLTSTEPIDIPDPNDDLTRELAFYTVCVSAAKSAREQLKKEGIPFSRPTDYFAEMVKSDEHMGRVKKKLFDEAAAKKASAEAKRQRDLKKFGKQVQIAKLQQRQKEKRETLDKINSLKRKRKASDGAPTEESDLFDVTLEDESKSHSRGGANKGGRNGPGAQSKRQKKDQKFGFGGKKRFAKSGDAISSGDLSGFSVTKMKGQKKGGAQRPGKSRRAAFKRA</sequence>
<comment type="caution">
    <text evidence="7">The sequence shown here is derived from an EMBL/GenBank/DDBJ whole genome shotgun (WGS) entry which is preliminary data.</text>
</comment>
<dbReference type="Proteomes" id="UP000242791">
    <property type="component" value="Unassembled WGS sequence"/>
</dbReference>
<dbReference type="GO" id="GO:0030687">
    <property type="term" value="C:preribosome, large subunit precursor"/>
    <property type="evidence" value="ECO:0007669"/>
    <property type="project" value="TreeGrafter"/>
</dbReference>
<dbReference type="STRING" id="1658174.A0A1J9QEY4"/>
<proteinExistence type="inferred from homology"/>
<dbReference type="PANTHER" id="PTHR13028">
    <property type="entry name" value="RRNA PROCESSING PROTEIN EBNA1-BINDING PROTEIN-RELATED"/>
    <property type="match status" value="1"/>
</dbReference>
<feature type="compositionally biased region" description="Basic residues" evidence="6">
    <location>
        <begin position="364"/>
        <end position="374"/>
    </location>
</feature>
<evidence type="ECO:0000256" key="2">
    <source>
        <dbReference type="ARBA" id="ARBA00007336"/>
    </source>
</evidence>
<name>A0A1J9QEY4_9EURO</name>
<organism evidence="7 8">
    <name type="scientific">Blastomyces percursus</name>
    <dbReference type="NCBI Taxonomy" id="1658174"/>
    <lineage>
        <taxon>Eukaryota</taxon>
        <taxon>Fungi</taxon>
        <taxon>Dikarya</taxon>
        <taxon>Ascomycota</taxon>
        <taxon>Pezizomycotina</taxon>
        <taxon>Eurotiomycetes</taxon>
        <taxon>Eurotiomycetidae</taxon>
        <taxon>Onygenales</taxon>
        <taxon>Ajellomycetaceae</taxon>
        <taxon>Blastomyces</taxon>
    </lineage>
</organism>
<evidence type="ECO:0000256" key="4">
    <source>
        <dbReference type="ARBA" id="ARBA00023054"/>
    </source>
</evidence>
<dbReference type="GO" id="GO:0006364">
    <property type="term" value="P:rRNA processing"/>
    <property type="evidence" value="ECO:0007669"/>
    <property type="project" value="TreeGrafter"/>
</dbReference>
<feature type="compositionally biased region" description="Acidic residues" evidence="6">
    <location>
        <begin position="88"/>
        <end position="116"/>
    </location>
</feature>
<comment type="subcellular location">
    <subcellularLocation>
        <location evidence="1">Nucleus</location>
        <location evidence="1">Nucleolus</location>
    </subcellularLocation>
</comment>
<feature type="region of interest" description="Disordered" evidence="6">
    <location>
        <begin position="1"/>
        <end position="123"/>
    </location>
</feature>
<feature type="compositionally biased region" description="Basic and acidic residues" evidence="6">
    <location>
        <begin position="228"/>
        <end position="242"/>
    </location>
</feature>
<dbReference type="OrthoDB" id="443772at2759"/>
<keyword evidence="8" id="KW-1185">Reference proteome</keyword>
<dbReference type="GO" id="GO:0005730">
    <property type="term" value="C:nucleolus"/>
    <property type="evidence" value="ECO:0007669"/>
    <property type="project" value="UniProtKB-SubCell"/>
</dbReference>
<gene>
    <name evidence="7" type="ORF">ACJ73_01227</name>
</gene>
<evidence type="ECO:0008006" key="9">
    <source>
        <dbReference type="Google" id="ProtNLM"/>
    </source>
</evidence>
<dbReference type="GO" id="GO:0042273">
    <property type="term" value="P:ribosomal large subunit biogenesis"/>
    <property type="evidence" value="ECO:0007669"/>
    <property type="project" value="TreeGrafter"/>
</dbReference>
<evidence type="ECO:0000256" key="1">
    <source>
        <dbReference type="ARBA" id="ARBA00004604"/>
    </source>
</evidence>
<feature type="compositionally biased region" description="Basic and acidic residues" evidence="6">
    <location>
        <begin position="255"/>
        <end position="264"/>
    </location>
</feature>
<dbReference type="Pfam" id="PF05890">
    <property type="entry name" value="Ebp2"/>
    <property type="match status" value="1"/>
</dbReference>
<evidence type="ECO:0000313" key="8">
    <source>
        <dbReference type="Proteomes" id="UP000242791"/>
    </source>
</evidence>
<dbReference type="GO" id="GO:0034399">
    <property type="term" value="C:nuclear periphery"/>
    <property type="evidence" value="ECO:0007669"/>
    <property type="project" value="TreeGrafter"/>
</dbReference>
<keyword evidence="5" id="KW-0539">Nucleus</keyword>
<evidence type="ECO:0000256" key="5">
    <source>
        <dbReference type="ARBA" id="ARBA00023242"/>
    </source>
</evidence>
<accession>A0A1J9QEY4</accession>
<feature type="region of interest" description="Disordered" evidence="6">
    <location>
        <begin position="228"/>
        <end position="374"/>
    </location>
</feature>
<dbReference type="AlphaFoldDB" id="A0A1J9QEY4"/>
<comment type="similarity">
    <text evidence="2">Belongs to the EBP2 family.</text>
</comment>
<evidence type="ECO:0000313" key="7">
    <source>
        <dbReference type="EMBL" id="OJD27382.1"/>
    </source>
</evidence>
<dbReference type="PANTHER" id="PTHR13028:SF0">
    <property type="entry name" value="RRNA-PROCESSING PROTEIN EBP2-RELATED"/>
    <property type="match status" value="1"/>
</dbReference>
<dbReference type="EMBL" id="LGTZ01000106">
    <property type="protein sequence ID" value="OJD27382.1"/>
    <property type="molecule type" value="Genomic_DNA"/>
</dbReference>
<feature type="compositionally biased region" description="Basic and acidic residues" evidence="6">
    <location>
        <begin position="12"/>
        <end position="31"/>
    </location>
</feature>
<feature type="compositionally biased region" description="Acidic residues" evidence="6">
    <location>
        <begin position="280"/>
        <end position="292"/>
    </location>
</feature>
<keyword evidence="3" id="KW-0690">Ribosome biogenesis</keyword>